<accession>A0A1Q8S5E7</accession>
<feature type="region of interest" description="Disordered" evidence="1">
    <location>
        <begin position="1"/>
        <end position="20"/>
    </location>
</feature>
<dbReference type="EMBL" id="MPGH01000017">
    <property type="protein sequence ID" value="OLN96596.1"/>
    <property type="molecule type" value="Genomic_DNA"/>
</dbReference>
<keyword evidence="2" id="KW-0812">Transmembrane</keyword>
<sequence length="116" mass="12868">MSFYQGDSRKGESPAPPPRALTSVEIGVIVGTVTVFVGVVGLLFCYRSRKAKRRRDDGEAVMLDDDDGGHMRPDTSHHKNDYASSREVEPLERPPPTRKKRIWDSYGGAKAYEASS</sequence>
<evidence type="ECO:0000313" key="3">
    <source>
        <dbReference type="EMBL" id="OLN96596.1"/>
    </source>
</evidence>
<evidence type="ECO:0000313" key="4">
    <source>
        <dbReference type="Proteomes" id="UP000186583"/>
    </source>
</evidence>
<protein>
    <submittedName>
        <fullName evidence="3">Uncharacterized protein</fullName>
    </submittedName>
</protein>
<keyword evidence="4" id="KW-1185">Reference proteome</keyword>
<dbReference type="Proteomes" id="UP000186583">
    <property type="component" value="Unassembled WGS sequence"/>
</dbReference>
<name>A0A1Q8S5E7_9PEZI</name>
<keyword evidence="2" id="KW-1133">Transmembrane helix</keyword>
<comment type="caution">
    <text evidence="3">The sequence shown here is derived from an EMBL/GenBank/DDBJ whole genome shotgun (WGS) entry which is preliminary data.</text>
</comment>
<keyword evidence="2" id="KW-0472">Membrane</keyword>
<evidence type="ECO:0000256" key="1">
    <source>
        <dbReference type="SAM" id="MobiDB-lite"/>
    </source>
</evidence>
<feature type="transmembrane region" description="Helical" evidence="2">
    <location>
        <begin position="20"/>
        <end position="46"/>
    </location>
</feature>
<feature type="region of interest" description="Disordered" evidence="1">
    <location>
        <begin position="50"/>
        <end position="116"/>
    </location>
</feature>
<gene>
    <name evidence="3" type="ORF">CCHL11_00691</name>
</gene>
<evidence type="ECO:0000256" key="2">
    <source>
        <dbReference type="SAM" id="Phobius"/>
    </source>
</evidence>
<organism evidence="3 4">
    <name type="scientific">Colletotrichum chlorophyti</name>
    <dbReference type="NCBI Taxonomy" id="708187"/>
    <lineage>
        <taxon>Eukaryota</taxon>
        <taxon>Fungi</taxon>
        <taxon>Dikarya</taxon>
        <taxon>Ascomycota</taxon>
        <taxon>Pezizomycotina</taxon>
        <taxon>Sordariomycetes</taxon>
        <taxon>Hypocreomycetidae</taxon>
        <taxon>Glomerellales</taxon>
        <taxon>Glomerellaceae</taxon>
        <taxon>Colletotrichum</taxon>
    </lineage>
</organism>
<dbReference type="AlphaFoldDB" id="A0A1Q8S5E7"/>
<dbReference type="OrthoDB" id="4842530at2759"/>
<reference evidence="3 4" key="1">
    <citation type="submission" date="2016-11" db="EMBL/GenBank/DDBJ databases">
        <title>Draft Genome Assembly of Colletotrichum chlorophyti a pathogen of herbaceous plants.</title>
        <authorList>
            <person name="Gan P."/>
            <person name="Narusaka M."/>
            <person name="Tsushima A."/>
            <person name="Narusaka Y."/>
            <person name="Takano Y."/>
            <person name="Shirasu K."/>
        </authorList>
    </citation>
    <scope>NUCLEOTIDE SEQUENCE [LARGE SCALE GENOMIC DNA]</scope>
    <source>
        <strain evidence="3 4">NTL11</strain>
    </source>
</reference>
<feature type="compositionally biased region" description="Basic and acidic residues" evidence="1">
    <location>
        <begin position="68"/>
        <end position="92"/>
    </location>
</feature>
<proteinExistence type="predicted"/>